<dbReference type="EMBL" id="JAAARO010000011">
    <property type="protein sequence ID" value="KAF5740123.1"/>
    <property type="molecule type" value="Genomic_DNA"/>
</dbReference>
<protein>
    <recommendedName>
        <fullName evidence="5">Glycine-rich domain-containing protein 1</fullName>
    </recommendedName>
</protein>
<keyword evidence="4" id="KW-1185">Reference proteome</keyword>
<accession>A0A7J7D1C4</accession>
<reference evidence="3 4" key="1">
    <citation type="journal article" date="2020" name="Nat. Commun.">
        <title>Genome of Tripterygium wilfordii and identification of cytochrome P450 involved in triptolide biosynthesis.</title>
        <authorList>
            <person name="Tu L."/>
            <person name="Su P."/>
            <person name="Zhang Z."/>
            <person name="Gao L."/>
            <person name="Wang J."/>
            <person name="Hu T."/>
            <person name="Zhou J."/>
            <person name="Zhang Y."/>
            <person name="Zhao Y."/>
            <person name="Liu Y."/>
            <person name="Song Y."/>
            <person name="Tong Y."/>
            <person name="Lu Y."/>
            <person name="Yang J."/>
            <person name="Xu C."/>
            <person name="Jia M."/>
            <person name="Peters R.J."/>
            <person name="Huang L."/>
            <person name="Gao W."/>
        </authorList>
    </citation>
    <scope>NUCLEOTIDE SEQUENCE [LARGE SCALE GENOMIC DNA]</scope>
    <source>
        <strain evidence="4">cv. XIE 37</strain>
        <tissue evidence="3">Leaf</tissue>
    </source>
</reference>
<dbReference type="PANTHER" id="PTHR34365:SF15">
    <property type="entry name" value="GLYCINE-RICH DOMAIN-CONTAINING PROTEIN 1"/>
    <property type="match status" value="1"/>
</dbReference>
<evidence type="ECO:0000313" key="4">
    <source>
        <dbReference type="Proteomes" id="UP000593562"/>
    </source>
</evidence>
<dbReference type="Pfam" id="PF25334">
    <property type="entry name" value="C2_GRDP"/>
    <property type="match status" value="1"/>
</dbReference>
<dbReference type="InParanoid" id="A0A7J7D1C4"/>
<evidence type="ECO:0000259" key="1">
    <source>
        <dbReference type="Pfam" id="PF25334"/>
    </source>
</evidence>
<sequence>MEKQQELELAEAQNIVISEDLVVAGKRQLQFLAEVDRNRHLYDDHALDRAIYRYKYCWLPLLAKHEKSQLSEGPLVVPLDCEWVWHCHRLNPVRYKADCEALFGTILGIRDVVSSVYGSCKDQTVKIWNQMYPNEPYELDLSSQFSKDVVDNVLVTQQSTNYDLVAAVKRQSTFFHQVSRPHMTDDRFLEEAVARYKGFLHLIKRNQERSIRQFCVPTYDIDLIWHSHQLNPTSYCKDMVALIGNVLQHDDTDSDRSKGKKLDTGFSGTSKQWEDTFGTRYWKAGAMRRCNTPSPLTFSLSNQDTMTKKIVSSNENENMIRLPKKMLVEVMLEIVEVRDLPDDDKGSLFVTIDKKMLDSIFKTRRRLNISSETGQKQVTVFQCEPNGVLIFELLSYGQRTSPGARFAKSLGTTSISLQNLMNPVSQLSVEKWFDIVPISRGAYAKPISMRIALSFTSPVAAPYVLKMAPACPFSSSCFFPLSGKYQQAKSWACFVDETGNEIINIQMRDSMELEARNNSFRKQEVIGITKNRETHVLAESAGTGWSLMDSKWKLQLDKKYSKDDNIIELIGSRKVVVIPGRKLEYETKKNEKHSGEHDFMTAVEISADYPYGKAAALLNLKSEILKINEEWLVLPMITLAFLLFDGSRKNSNNEDADRDSGGYGQKDGCDDVMNANYGDCGSGGCNGGCEGGVDTFEVGSGQKDGCDDMMSANCGDCGAGGCGGCGGGDGYAFEVGGGQKDGCDDMMNANFGYCGGGGGGCNASCKGAGCVGGGCHGNCGLKSSNGTD</sequence>
<evidence type="ECO:0000259" key="2">
    <source>
        <dbReference type="Pfam" id="PF25335"/>
    </source>
</evidence>
<dbReference type="InterPro" id="IPR057518">
    <property type="entry name" value="GRDP_C"/>
</dbReference>
<proteinExistence type="predicted"/>
<dbReference type="Pfam" id="PF07173">
    <property type="entry name" value="GRDP-like"/>
    <property type="match status" value="1"/>
</dbReference>
<dbReference type="InterPro" id="IPR057458">
    <property type="entry name" value="GRDP_C2"/>
</dbReference>
<dbReference type="Proteomes" id="UP000593562">
    <property type="component" value="Unassembled WGS sequence"/>
</dbReference>
<evidence type="ECO:0008006" key="5">
    <source>
        <dbReference type="Google" id="ProtNLM"/>
    </source>
</evidence>
<dbReference type="Pfam" id="PF25335">
    <property type="entry name" value="GRDP_C"/>
    <property type="match status" value="1"/>
</dbReference>
<comment type="caution">
    <text evidence="3">The sequence shown here is derived from an EMBL/GenBank/DDBJ whole genome shotgun (WGS) entry which is preliminary data.</text>
</comment>
<dbReference type="InterPro" id="IPR009836">
    <property type="entry name" value="GRDP-like"/>
</dbReference>
<feature type="domain" description="GRPD C-terminal" evidence="2">
    <location>
        <begin position="494"/>
        <end position="626"/>
    </location>
</feature>
<evidence type="ECO:0000313" key="3">
    <source>
        <dbReference type="EMBL" id="KAF5740123.1"/>
    </source>
</evidence>
<name>A0A7J7D1C4_TRIWF</name>
<dbReference type="AlphaFoldDB" id="A0A7J7D1C4"/>
<dbReference type="PANTHER" id="PTHR34365">
    <property type="entry name" value="ENOLASE (DUF1399)"/>
    <property type="match status" value="1"/>
</dbReference>
<organism evidence="3 4">
    <name type="scientific">Tripterygium wilfordii</name>
    <name type="common">Thunder God vine</name>
    <dbReference type="NCBI Taxonomy" id="458696"/>
    <lineage>
        <taxon>Eukaryota</taxon>
        <taxon>Viridiplantae</taxon>
        <taxon>Streptophyta</taxon>
        <taxon>Embryophyta</taxon>
        <taxon>Tracheophyta</taxon>
        <taxon>Spermatophyta</taxon>
        <taxon>Magnoliopsida</taxon>
        <taxon>eudicotyledons</taxon>
        <taxon>Gunneridae</taxon>
        <taxon>Pentapetalae</taxon>
        <taxon>rosids</taxon>
        <taxon>fabids</taxon>
        <taxon>Celastrales</taxon>
        <taxon>Celastraceae</taxon>
        <taxon>Tripterygium</taxon>
    </lineage>
</organism>
<gene>
    <name evidence="3" type="ORF">HS088_TW11G00188</name>
</gene>
<feature type="domain" description="GRDP C2" evidence="1">
    <location>
        <begin position="324"/>
        <end position="456"/>
    </location>
</feature>